<dbReference type="AlphaFoldDB" id="A0A2A2EUT1"/>
<feature type="region of interest" description="Disordered" evidence="1">
    <location>
        <begin position="208"/>
        <end position="329"/>
    </location>
</feature>
<proteinExistence type="predicted"/>
<keyword evidence="2" id="KW-0732">Signal</keyword>
<dbReference type="Proteomes" id="UP000218896">
    <property type="component" value="Unassembled WGS sequence"/>
</dbReference>
<name>A0A2A2EUT1_9GAMM</name>
<comment type="caution">
    <text evidence="3">The sequence shown here is derived from an EMBL/GenBank/DDBJ whole genome shotgun (WGS) entry which is preliminary data.</text>
</comment>
<evidence type="ECO:0000313" key="3">
    <source>
        <dbReference type="EMBL" id="PAU76428.1"/>
    </source>
</evidence>
<dbReference type="RefSeq" id="WP_095618738.1">
    <property type="nucleotide sequence ID" value="NZ_NSKD01000012.1"/>
</dbReference>
<dbReference type="EMBL" id="NSKD01000012">
    <property type="protein sequence ID" value="PAU76428.1"/>
    <property type="molecule type" value="Genomic_DNA"/>
</dbReference>
<feature type="compositionally biased region" description="Basic and acidic residues" evidence="1">
    <location>
        <begin position="270"/>
        <end position="296"/>
    </location>
</feature>
<protein>
    <recommendedName>
        <fullName evidence="5">TspB protein</fullName>
    </recommendedName>
</protein>
<evidence type="ECO:0000256" key="1">
    <source>
        <dbReference type="SAM" id="MobiDB-lite"/>
    </source>
</evidence>
<accession>A0A2A2EUT1</accession>
<organism evidence="3 4">
    <name type="scientific">Halovibrio salipaludis</name>
    <dbReference type="NCBI Taxonomy" id="2032626"/>
    <lineage>
        <taxon>Bacteria</taxon>
        <taxon>Pseudomonadati</taxon>
        <taxon>Pseudomonadota</taxon>
        <taxon>Gammaproteobacteria</taxon>
        <taxon>Oceanospirillales</taxon>
        <taxon>Halomonadaceae</taxon>
        <taxon>Halovibrio</taxon>
    </lineage>
</organism>
<evidence type="ECO:0000313" key="4">
    <source>
        <dbReference type="Proteomes" id="UP000218896"/>
    </source>
</evidence>
<evidence type="ECO:0000256" key="2">
    <source>
        <dbReference type="SAM" id="SignalP"/>
    </source>
</evidence>
<feature type="chain" id="PRO_5012019398" description="TspB protein" evidence="2">
    <location>
        <begin position="29"/>
        <end position="402"/>
    </location>
</feature>
<keyword evidence="4" id="KW-1185">Reference proteome</keyword>
<reference evidence="3 4" key="1">
    <citation type="submission" date="2017-08" db="EMBL/GenBank/DDBJ databases">
        <title>Halovibrio sewagensis sp. nov., isolated from wastewater of high salinity.</title>
        <authorList>
            <person name="Dong X."/>
            <person name="Zhang G."/>
        </authorList>
    </citation>
    <scope>NUCLEOTIDE SEQUENCE [LARGE SCALE GENOMIC DNA]</scope>
    <source>
        <strain evidence="3 4">YL5-2</strain>
    </source>
</reference>
<sequence>MVDPDRWLFGALLALLALALADTPDAHASDIQTRTEVRALRTLGKNAQATALELSADLKHKNLPGKRSMYSTVTRAVPVTRVRNLAVKSVARGRIHPAMIAATVAAGLIIDNDTGEILSESDPEQVPVGNMTSVPGSETQFIEPLDSSASSLSVSYTREEAHERFLDVYAKGLPFHMCYGKNHCHELKCPAGSSGVFDPEAEEVGCLDQQNVPDKVQRPATDEELEKLDEPIADRSKQLVPWIAEDPQGEWKKNTDADPRIESDEGIPEPLRRAAKKDADNITADEKGEERPHPDQETEPETAEDEILDEMDGGDGDSLSFPEKPEPEWNVNMYGPDDLEEKDVNVAPAQCPEPYSFTLNVGGIVQEEITIPYTEICTFAERVNPFFLAGAWVLAGFIVIRR</sequence>
<feature type="compositionally biased region" description="Acidic residues" evidence="1">
    <location>
        <begin position="297"/>
        <end position="315"/>
    </location>
</feature>
<feature type="signal peptide" evidence="2">
    <location>
        <begin position="1"/>
        <end position="28"/>
    </location>
</feature>
<dbReference type="OrthoDB" id="6713686at2"/>
<dbReference type="InterPro" id="IPR008708">
    <property type="entry name" value="Neisseria_TspB"/>
</dbReference>
<feature type="compositionally biased region" description="Basic and acidic residues" evidence="1">
    <location>
        <begin position="228"/>
        <end position="237"/>
    </location>
</feature>
<dbReference type="Pfam" id="PF05616">
    <property type="entry name" value="Neisseria_TspB"/>
    <property type="match status" value="1"/>
</dbReference>
<evidence type="ECO:0008006" key="5">
    <source>
        <dbReference type="Google" id="ProtNLM"/>
    </source>
</evidence>
<gene>
    <name evidence="3" type="ORF">CK501_15950</name>
</gene>
<feature type="compositionally biased region" description="Basic and acidic residues" evidence="1">
    <location>
        <begin position="249"/>
        <end position="263"/>
    </location>
</feature>
<dbReference type="NCBIfam" id="NF041109">
    <property type="entry name" value="VF_TspB_C_term"/>
    <property type="match status" value="1"/>
</dbReference>